<proteinExistence type="predicted"/>
<dbReference type="EMBL" id="UYYB01006559">
    <property type="protein sequence ID" value="VDM67794.1"/>
    <property type="molecule type" value="Genomic_DNA"/>
</dbReference>
<name>A0A3P7IQE1_STRVU</name>
<evidence type="ECO:0000313" key="1">
    <source>
        <dbReference type="EMBL" id="VDM67794.1"/>
    </source>
</evidence>
<gene>
    <name evidence="1" type="ORF">SVUK_LOCUS2792</name>
</gene>
<reference evidence="1 2" key="1">
    <citation type="submission" date="2018-11" db="EMBL/GenBank/DDBJ databases">
        <authorList>
            <consortium name="Pathogen Informatics"/>
        </authorList>
    </citation>
    <scope>NUCLEOTIDE SEQUENCE [LARGE SCALE GENOMIC DNA]</scope>
</reference>
<accession>A0A3P7IQE1</accession>
<dbReference type="Proteomes" id="UP000270094">
    <property type="component" value="Unassembled WGS sequence"/>
</dbReference>
<evidence type="ECO:0000313" key="2">
    <source>
        <dbReference type="Proteomes" id="UP000270094"/>
    </source>
</evidence>
<keyword evidence="2" id="KW-1185">Reference proteome</keyword>
<sequence>MDPEPRARLSIPVIPALCYAAERQRRRLILWLGRSPQSVGRRLLNYTDTQHLFGLDSSDKSMSCLHDPAEYVSKAEQTEAI</sequence>
<protein>
    <submittedName>
        <fullName evidence="1">Uncharacterized protein</fullName>
    </submittedName>
</protein>
<dbReference type="AlphaFoldDB" id="A0A3P7IQE1"/>
<organism evidence="1 2">
    <name type="scientific">Strongylus vulgaris</name>
    <name type="common">Blood worm</name>
    <dbReference type="NCBI Taxonomy" id="40348"/>
    <lineage>
        <taxon>Eukaryota</taxon>
        <taxon>Metazoa</taxon>
        <taxon>Ecdysozoa</taxon>
        <taxon>Nematoda</taxon>
        <taxon>Chromadorea</taxon>
        <taxon>Rhabditida</taxon>
        <taxon>Rhabditina</taxon>
        <taxon>Rhabditomorpha</taxon>
        <taxon>Strongyloidea</taxon>
        <taxon>Strongylidae</taxon>
        <taxon>Strongylus</taxon>
    </lineage>
</organism>